<keyword evidence="3" id="KW-1185">Reference proteome</keyword>
<name>A0ABW3U222_9BACL</name>
<accession>A0ABW3U222</accession>
<keyword evidence="2" id="KW-0347">Helicase</keyword>
<dbReference type="Proteomes" id="UP001597231">
    <property type="component" value="Unassembled WGS sequence"/>
</dbReference>
<organism evidence="2 3">
    <name type="scientific">Sporosarcina contaminans</name>
    <dbReference type="NCBI Taxonomy" id="633403"/>
    <lineage>
        <taxon>Bacteria</taxon>
        <taxon>Bacillati</taxon>
        <taxon>Bacillota</taxon>
        <taxon>Bacilli</taxon>
        <taxon>Bacillales</taxon>
        <taxon>Caryophanaceae</taxon>
        <taxon>Sporosarcina</taxon>
    </lineage>
</organism>
<reference evidence="3" key="1">
    <citation type="journal article" date="2019" name="Int. J. Syst. Evol. Microbiol.">
        <title>The Global Catalogue of Microorganisms (GCM) 10K type strain sequencing project: providing services to taxonomists for standard genome sequencing and annotation.</title>
        <authorList>
            <consortium name="The Broad Institute Genomics Platform"/>
            <consortium name="The Broad Institute Genome Sequencing Center for Infectious Disease"/>
            <person name="Wu L."/>
            <person name="Ma J."/>
        </authorList>
    </citation>
    <scope>NUCLEOTIDE SEQUENCE [LARGE SCALE GENOMIC DNA]</scope>
    <source>
        <strain evidence="3">CCUG 53915</strain>
    </source>
</reference>
<gene>
    <name evidence="2" type="ORF">ACFQ38_14340</name>
</gene>
<comment type="caution">
    <text evidence="2">The sequence shown here is derived from an EMBL/GenBank/DDBJ whole genome shotgun (WGS) entry which is preliminary data.</text>
</comment>
<protein>
    <submittedName>
        <fullName evidence="2">Replicative DNA helicase</fullName>
    </submittedName>
</protein>
<keyword evidence="2" id="KW-0378">Hydrolase</keyword>
<feature type="coiled-coil region" evidence="1">
    <location>
        <begin position="178"/>
        <end position="205"/>
    </location>
</feature>
<keyword evidence="2" id="KW-0547">Nucleotide-binding</keyword>
<proteinExistence type="predicted"/>
<sequence>MEFDELTKGYAERFSRRALFEPFDRLSRKQLKDDNGKPLDYEGIGLLCLLYFFEQKLIRNPKAGVKEFAVYLMNKASSVYSFTPDKWELISRTAINEFRPPSGKKFTVSYFNWESLIDESLTFSFFKASSFDMATNTQYYTLDDDGLELVFATKEFYSEFQLSINQLLLRKQLEKGEFKGALRQLNEMRMDVESLEERNVRLTHELKRNITSEETFKRYARLIDDMLLRLSMEHDEFQALQLFVKETKEALHMEHHTKKEKEAYTLILQISTGLEEVHHQHTNLLNSCTTLKTNALRAAQEALYFVGIDSFNFDQDITSRIISTPLPMESMKGLLAPFLSLEQAGIWSPLTLFAPQQVRGKREEREQPEFLEADDTDETEYRHLLRTHYTFVFRLLVDFIGEEGTVTLEQFTDHLLASGHSELTSIRLYYDFFLLLHQRSPIVQEIEAADGEAHLLDGVRQLLETRTLTVQELPEVIRPHSRFAIQNMKLTIKEVDDDAI</sequence>
<keyword evidence="2" id="KW-0067">ATP-binding</keyword>
<dbReference type="RefSeq" id="WP_336822727.1">
    <property type="nucleotide sequence ID" value="NZ_JBHTLT010000119.1"/>
</dbReference>
<evidence type="ECO:0000313" key="3">
    <source>
        <dbReference type="Proteomes" id="UP001597231"/>
    </source>
</evidence>
<evidence type="ECO:0000256" key="1">
    <source>
        <dbReference type="SAM" id="Coils"/>
    </source>
</evidence>
<dbReference type="EMBL" id="JBHTLT010000119">
    <property type="protein sequence ID" value="MFD1206274.1"/>
    <property type="molecule type" value="Genomic_DNA"/>
</dbReference>
<evidence type="ECO:0000313" key="2">
    <source>
        <dbReference type="EMBL" id="MFD1206274.1"/>
    </source>
</evidence>
<keyword evidence="1" id="KW-0175">Coiled coil</keyword>
<dbReference type="GO" id="GO:0004386">
    <property type="term" value="F:helicase activity"/>
    <property type="evidence" value="ECO:0007669"/>
    <property type="project" value="UniProtKB-KW"/>
</dbReference>